<dbReference type="Proteomes" id="UP000218209">
    <property type="component" value="Unassembled WGS sequence"/>
</dbReference>
<organism evidence="3 4">
    <name type="scientific">Porphyra umbilicalis</name>
    <name type="common">Purple laver</name>
    <name type="synonym">Red alga</name>
    <dbReference type="NCBI Taxonomy" id="2786"/>
    <lineage>
        <taxon>Eukaryota</taxon>
        <taxon>Rhodophyta</taxon>
        <taxon>Bangiophyceae</taxon>
        <taxon>Bangiales</taxon>
        <taxon>Bangiaceae</taxon>
        <taxon>Porphyra</taxon>
    </lineage>
</organism>
<evidence type="ECO:0000313" key="3">
    <source>
        <dbReference type="EMBL" id="OSX70049.1"/>
    </source>
</evidence>
<protein>
    <submittedName>
        <fullName evidence="3">Uncharacterized protein</fullName>
    </submittedName>
</protein>
<evidence type="ECO:0000256" key="2">
    <source>
        <dbReference type="SAM" id="MobiDB-lite"/>
    </source>
</evidence>
<accession>A0A1X6NN24</accession>
<dbReference type="AlphaFoldDB" id="A0A1X6NN24"/>
<evidence type="ECO:0000313" key="4">
    <source>
        <dbReference type="Proteomes" id="UP000218209"/>
    </source>
</evidence>
<feature type="region of interest" description="Disordered" evidence="2">
    <location>
        <begin position="105"/>
        <end position="134"/>
    </location>
</feature>
<dbReference type="EMBL" id="KV919326">
    <property type="protein sequence ID" value="OSX70049.1"/>
    <property type="molecule type" value="Genomic_DNA"/>
</dbReference>
<gene>
    <name evidence="3" type="ORF">BU14_0940s0002</name>
</gene>
<name>A0A1X6NN24_PORUM</name>
<feature type="region of interest" description="Disordered" evidence="2">
    <location>
        <begin position="224"/>
        <end position="304"/>
    </location>
</feature>
<keyword evidence="4" id="KW-1185">Reference proteome</keyword>
<sequence>MAAVYSTEVEWPSWGGGGAGGCGTGAGVWSGSTVPPPPPRRSHPLPPSSLTGRAGEYAHPLPPRGCYGGEPAQLGGPGSPPIGAAAMPLDVLKSRATAVAVEQYNSGPGQKRRTAAAAAGRPTHPSTEDGMKKERKLKSAYVSRYRGTIYVDLLKAAIVAAEADNTNSRSSVAAAAEANARLAAECATLERELTLLQERWCIANGNRPSVPTFDGARVVHCKRPKLLHPTPTKMPPNSAVDVGSDASPRSGHCSLGSTVSAASADEYPSVPSPPRRTVDDELTSDRRPARATPAPTPPAPAWDVPTVAAVTPLPSSPARAPSSPTPASYNTAPLVLAGTGADSAGAVQSFDAVGYADAMPSTTVDAPPAEMLSLDNGSDGAPDVLEDLLTGAPPDAEMVRLASAAAAMVPALPFSKSKGPGWQSTAPTSYTGWVQPFASDCLPAA</sequence>
<keyword evidence="1" id="KW-0175">Coiled coil</keyword>
<proteinExistence type="predicted"/>
<evidence type="ECO:0000256" key="1">
    <source>
        <dbReference type="SAM" id="Coils"/>
    </source>
</evidence>
<reference evidence="3 4" key="1">
    <citation type="submission" date="2017-03" db="EMBL/GenBank/DDBJ databases">
        <title>WGS assembly of Porphyra umbilicalis.</title>
        <authorList>
            <person name="Brawley S.H."/>
            <person name="Blouin N.A."/>
            <person name="Ficko-Blean E."/>
            <person name="Wheeler G.L."/>
            <person name="Lohr M."/>
            <person name="Goodson H.V."/>
            <person name="Jenkins J.W."/>
            <person name="Blaby-Haas C.E."/>
            <person name="Helliwell K.E."/>
            <person name="Chan C."/>
            <person name="Marriage T."/>
            <person name="Bhattacharya D."/>
            <person name="Klein A.S."/>
            <person name="Badis Y."/>
            <person name="Brodie J."/>
            <person name="Cao Y."/>
            <person name="Collen J."/>
            <person name="Dittami S.M."/>
            <person name="Gachon C.M."/>
            <person name="Green B.R."/>
            <person name="Karpowicz S."/>
            <person name="Kim J.W."/>
            <person name="Kudahl U."/>
            <person name="Lin S."/>
            <person name="Michel G."/>
            <person name="Mittag M."/>
            <person name="Olson B.J."/>
            <person name="Pangilinan J."/>
            <person name="Peng Y."/>
            <person name="Qiu H."/>
            <person name="Shu S."/>
            <person name="Singer J.T."/>
            <person name="Smith A.G."/>
            <person name="Sprecher B.N."/>
            <person name="Wagner V."/>
            <person name="Wang W."/>
            <person name="Wang Z.-Y."/>
            <person name="Yan J."/>
            <person name="Yarish C."/>
            <person name="Zoeuner-Riek S."/>
            <person name="Zhuang Y."/>
            <person name="Zou Y."/>
            <person name="Lindquist E.A."/>
            <person name="Grimwood J."/>
            <person name="Barry K."/>
            <person name="Rokhsar D.S."/>
            <person name="Schmutz J."/>
            <person name="Stiller J.W."/>
            <person name="Grossman A.R."/>
            <person name="Prochnik S.E."/>
        </authorList>
    </citation>
    <scope>NUCLEOTIDE SEQUENCE [LARGE SCALE GENOMIC DNA]</scope>
    <source>
        <strain evidence="3">4086291</strain>
    </source>
</reference>
<feature type="compositionally biased region" description="Gly residues" evidence="2">
    <location>
        <begin position="16"/>
        <end position="28"/>
    </location>
</feature>
<feature type="region of interest" description="Disordered" evidence="2">
    <location>
        <begin position="16"/>
        <end position="62"/>
    </location>
</feature>
<feature type="compositionally biased region" description="Pro residues" evidence="2">
    <location>
        <begin position="34"/>
        <end position="47"/>
    </location>
</feature>
<feature type="coiled-coil region" evidence="1">
    <location>
        <begin position="172"/>
        <end position="199"/>
    </location>
</feature>
<feature type="compositionally biased region" description="Basic and acidic residues" evidence="2">
    <location>
        <begin position="276"/>
        <end position="288"/>
    </location>
</feature>